<evidence type="ECO:0000313" key="1">
    <source>
        <dbReference type="EMBL" id="SBT43313.1"/>
    </source>
</evidence>
<keyword evidence="2" id="KW-1185">Reference proteome</keyword>
<dbReference type="Proteomes" id="UP000198765">
    <property type="component" value="Chromosome I"/>
</dbReference>
<dbReference type="SUPFAM" id="SSF51905">
    <property type="entry name" value="FAD/NAD(P)-binding domain"/>
    <property type="match status" value="1"/>
</dbReference>
<evidence type="ECO:0000313" key="2">
    <source>
        <dbReference type="Proteomes" id="UP000198765"/>
    </source>
</evidence>
<dbReference type="PANTHER" id="PTHR43422">
    <property type="entry name" value="THIAMINE THIAZOLE SYNTHASE"/>
    <property type="match status" value="1"/>
</dbReference>
<name>A0A1A8ZHK6_9ACTN</name>
<dbReference type="Pfam" id="PF13450">
    <property type="entry name" value="NAD_binding_8"/>
    <property type="match status" value="1"/>
</dbReference>
<dbReference type="AlphaFoldDB" id="A0A1A8ZHK6"/>
<dbReference type="RefSeq" id="WP_167666722.1">
    <property type="nucleotide sequence ID" value="NZ_LT594324.1"/>
</dbReference>
<dbReference type="InterPro" id="IPR036188">
    <property type="entry name" value="FAD/NAD-bd_sf"/>
</dbReference>
<organism evidence="1 2">
    <name type="scientific">Micromonospora narathiwatensis</name>
    <dbReference type="NCBI Taxonomy" id="299146"/>
    <lineage>
        <taxon>Bacteria</taxon>
        <taxon>Bacillati</taxon>
        <taxon>Actinomycetota</taxon>
        <taxon>Actinomycetes</taxon>
        <taxon>Micromonosporales</taxon>
        <taxon>Micromonosporaceae</taxon>
        <taxon>Micromonospora</taxon>
    </lineage>
</organism>
<dbReference type="EMBL" id="LT594324">
    <property type="protein sequence ID" value="SBT43313.1"/>
    <property type="molecule type" value="Genomic_DNA"/>
</dbReference>
<dbReference type="Gene3D" id="3.50.50.60">
    <property type="entry name" value="FAD/NAD(P)-binding domain"/>
    <property type="match status" value="1"/>
</dbReference>
<protein>
    <submittedName>
        <fullName evidence="1">2-polyprenyl-6-methoxyphenol hydroxylase</fullName>
    </submittedName>
</protein>
<gene>
    <name evidence="1" type="ORF">GA0070621_1752</name>
</gene>
<dbReference type="PANTHER" id="PTHR43422:SF3">
    <property type="entry name" value="THIAMINE THIAZOLE SYNTHASE"/>
    <property type="match status" value="1"/>
</dbReference>
<proteinExistence type="predicted"/>
<dbReference type="PATRIC" id="fig|299146.4.peg.1813"/>
<reference evidence="1 2" key="1">
    <citation type="submission" date="2016-06" db="EMBL/GenBank/DDBJ databases">
        <authorList>
            <person name="Kjaerup R.B."/>
            <person name="Dalgaard T.S."/>
            <person name="Juul-Madsen H.R."/>
        </authorList>
    </citation>
    <scope>NUCLEOTIDE SEQUENCE [LARGE SCALE GENOMIC DNA]</scope>
    <source>
        <strain evidence="1 2">DSM 45248</strain>
    </source>
</reference>
<sequence length="456" mass="49258">MSTIGSHAIVVGGSIGGLVAATALSRRFDRVTVIDRDSLPTEQARDRRGVPHGMHAHALLISGRLALEELYPGLTEELIAGGAVPFDPGADLLFHQMGAMRVRFRSGMLGISQTRAFLELTVRRRVLRLPNVTVQDRLAVSGLIGVSGRVNGVELDDGRTLDADLVVDATGRSGGRSDRWLEKLDCPAPENAVVRIDVGYTSRLYTRQPGDLPDGALLALMAAVPPHHKRAAAAFAVEGNRWVVTIGGWHKDHAPADPAGFLAFAEGLPSPHIAHLIKKAEPLSDIETRQFPAARRRYFERLRRLPAGYVALGDTICSFNPLYGQGMTAATLEALALGRSLDRFGNTSAEMARHYYRAAAKVLETPWRMATGGDFAYPETSGPRPLGTNLVNRYAREAMLACHVSPEVHRVLLDLQHLLVPPSALLRPSTVVRSLVAARRSPARAAVAAQIEAPTP</sequence>
<accession>A0A1A8ZHK6</accession>